<dbReference type="Pfam" id="PF02957">
    <property type="entry name" value="TT_ORF2-like"/>
    <property type="match status" value="1"/>
</dbReference>
<dbReference type="InterPro" id="IPR004118">
    <property type="entry name" value="HEV_TT_vir_Orf2/Gyrovir_Vp2_N"/>
</dbReference>
<organism evidence="2 3">
    <name type="scientific">Torque teno midi virus 4</name>
    <dbReference type="NCBI Taxonomy" id="2065045"/>
    <lineage>
        <taxon>Viruses</taxon>
        <taxon>Monodnaviria</taxon>
        <taxon>Shotokuvirae</taxon>
        <taxon>Commensaviricota</taxon>
        <taxon>Cardeaviricetes</taxon>
        <taxon>Sanitavirales</taxon>
        <taxon>Anelloviridae</taxon>
        <taxon>Gammatorquevirus</taxon>
        <taxon>Gammatorquevirus homidi4</taxon>
    </lineage>
</organism>
<sequence length="116" mass="13250">MSTFYKPSVYNGPTKEQMWMSVVTDFHDSFCRCFHSFAHILDLIFPDGHRDRDKTIREIIERDLKCHSGGDEEERCGGVLAAAIENTENINQEESQDIADADIRELLAAAESAERR</sequence>
<proteinExistence type="predicted"/>
<dbReference type="Proteomes" id="UP000232525">
    <property type="component" value="Segment"/>
</dbReference>
<name>A8DMP3_9VIRU</name>
<feature type="domain" description="Hepatitis TT virus Orf2/Gyrovirus Vp2 N-terminal" evidence="1">
    <location>
        <begin position="13"/>
        <end position="63"/>
    </location>
</feature>
<keyword evidence="3" id="KW-1185">Reference proteome</keyword>
<dbReference type="OrthoDB" id="26123at10239"/>
<reference evidence="2 3" key="1">
    <citation type="journal article" date="2007" name="J. Gen. Virol.">
        <title>Circular genomes related to anelloviruses identified in human and animal samples by using a combined rolling-circle amplification/sequence-independent single primer amplification approach.</title>
        <authorList>
            <person name="Biagini P."/>
            <person name="Uch R."/>
            <person name="Belhouchet M."/>
            <person name="Attoui H."/>
            <person name="Cantaloube J.F."/>
            <person name="Brisbarre N."/>
            <person name="de Micco P."/>
        </authorList>
    </citation>
    <scope>NUCLEOTIDE SEQUENCE [LARGE SCALE GENOMIC DNA]</scope>
    <source>
        <strain evidence="2">6PoSMA</strain>
    </source>
</reference>
<accession>A8DMP3</accession>
<evidence type="ECO:0000259" key="1">
    <source>
        <dbReference type="Pfam" id="PF02957"/>
    </source>
</evidence>
<protein>
    <submittedName>
        <fullName evidence="2">ORF2</fullName>
    </submittedName>
</protein>
<dbReference type="KEGG" id="vg:37616669"/>
<evidence type="ECO:0000313" key="2">
    <source>
        <dbReference type="EMBL" id="ABU55877.1"/>
    </source>
</evidence>
<evidence type="ECO:0000313" key="3">
    <source>
        <dbReference type="Proteomes" id="UP000232525"/>
    </source>
</evidence>
<dbReference type="RefSeq" id="YP_009505752.1">
    <property type="nucleotide sequence ID" value="NC_038351.1"/>
</dbReference>
<dbReference type="EMBL" id="EF538876">
    <property type="protein sequence ID" value="ABU55877.1"/>
    <property type="molecule type" value="Genomic_DNA"/>
</dbReference>
<dbReference type="GeneID" id="37616669"/>